<dbReference type="Proteomes" id="UP000037175">
    <property type="component" value="Unassembled WGS sequence"/>
</dbReference>
<keyword evidence="3" id="KW-1185">Reference proteome</keyword>
<dbReference type="Pfam" id="PF01797">
    <property type="entry name" value="Y1_Tnp"/>
    <property type="match status" value="1"/>
</dbReference>
<evidence type="ECO:0000313" key="2">
    <source>
        <dbReference type="EMBL" id="KNZ70321.1"/>
    </source>
</evidence>
<dbReference type="InterPro" id="IPR002686">
    <property type="entry name" value="Transposase_17"/>
</dbReference>
<dbReference type="SUPFAM" id="SSF143422">
    <property type="entry name" value="Transposase IS200-like"/>
    <property type="match status" value="1"/>
</dbReference>
<organism evidence="2 3">
    <name type="scientific">Thermincola ferriacetica</name>
    <dbReference type="NCBI Taxonomy" id="281456"/>
    <lineage>
        <taxon>Bacteria</taxon>
        <taxon>Bacillati</taxon>
        <taxon>Bacillota</taxon>
        <taxon>Clostridia</taxon>
        <taxon>Eubacteriales</taxon>
        <taxon>Thermincolaceae</taxon>
        <taxon>Thermincola</taxon>
    </lineage>
</organism>
<gene>
    <name evidence="2" type="ORF">Tfer_0881</name>
</gene>
<evidence type="ECO:0000259" key="1">
    <source>
        <dbReference type="SMART" id="SM01321"/>
    </source>
</evidence>
<reference evidence="3" key="1">
    <citation type="submission" date="2015-07" db="EMBL/GenBank/DDBJ databases">
        <title>Complete Genome of Thermincola ferriacetica strain Z-0001T.</title>
        <authorList>
            <person name="Lusk B."/>
            <person name="Badalamenti J.P."/>
            <person name="Parameswaran P."/>
            <person name="Bond D.R."/>
            <person name="Torres C.I."/>
        </authorList>
    </citation>
    <scope>NUCLEOTIDE SEQUENCE [LARGE SCALE GENOMIC DNA]</scope>
    <source>
        <strain evidence="3">Z-0001</strain>
    </source>
</reference>
<dbReference type="SMART" id="SM01321">
    <property type="entry name" value="Y1_Tnp"/>
    <property type="match status" value="1"/>
</dbReference>
<dbReference type="PANTHER" id="PTHR33360">
    <property type="entry name" value="TRANSPOSASE FOR INSERTION SEQUENCE ELEMENT IS200"/>
    <property type="match status" value="1"/>
</dbReference>
<dbReference type="GO" id="GO:0004803">
    <property type="term" value="F:transposase activity"/>
    <property type="evidence" value="ECO:0007669"/>
    <property type="project" value="InterPro"/>
</dbReference>
<dbReference type="AlphaFoldDB" id="A0A0L6W4B8"/>
<evidence type="ECO:0000313" key="3">
    <source>
        <dbReference type="Proteomes" id="UP000037175"/>
    </source>
</evidence>
<dbReference type="GO" id="GO:0003677">
    <property type="term" value="F:DNA binding"/>
    <property type="evidence" value="ECO:0007669"/>
    <property type="project" value="InterPro"/>
</dbReference>
<proteinExistence type="predicted"/>
<sequence length="132" mass="15479">MEQKYRHKHTSVSLVNYHFIWCPRYRRKVLVGPVEARLKELIKEVAKILDLEILALEIMPDHLHLFVNAPPELAPHDIVARIKGVSSHHLRREFEHIARMPSMWTRSYFVSTAGNVSSETIQRYVEAQKKRG</sequence>
<dbReference type="Gene3D" id="3.30.70.1290">
    <property type="entry name" value="Transposase IS200-like"/>
    <property type="match status" value="1"/>
</dbReference>
<protein>
    <submittedName>
        <fullName evidence="2">Transposase IS200 like protein</fullName>
    </submittedName>
</protein>
<dbReference type="PANTHER" id="PTHR33360:SF2">
    <property type="entry name" value="TRANSPOSASE FOR INSERTION SEQUENCE ELEMENT IS200"/>
    <property type="match status" value="1"/>
</dbReference>
<dbReference type="RefSeq" id="WP_052217033.1">
    <property type="nucleotide sequence ID" value="NZ_LGTE01000004.1"/>
</dbReference>
<dbReference type="InterPro" id="IPR036515">
    <property type="entry name" value="Transposase_17_sf"/>
</dbReference>
<comment type="caution">
    <text evidence="2">The sequence shown here is derived from an EMBL/GenBank/DDBJ whole genome shotgun (WGS) entry which is preliminary data.</text>
</comment>
<name>A0A0L6W4B8_9FIRM</name>
<dbReference type="EMBL" id="LGTE01000004">
    <property type="protein sequence ID" value="KNZ70321.1"/>
    <property type="molecule type" value="Genomic_DNA"/>
</dbReference>
<dbReference type="GO" id="GO:0006313">
    <property type="term" value="P:DNA transposition"/>
    <property type="evidence" value="ECO:0007669"/>
    <property type="project" value="InterPro"/>
</dbReference>
<accession>A0A0L6W4B8</accession>
<dbReference type="NCBIfam" id="NF033573">
    <property type="entry name" value="transpos_IS200"/>
    <property type="match status" value="1"/>
</dbReference>
<feature type="domain" description="Transposase IS200-like" evidence="1">
    <location>
        <begin position="12"/>
        <end position="128"/>
    </location>
</feature>